<reference evidence="1 2" key="1">
    <citation type="journal article" date="2019" name="Commun. Biol.">
        <title>The bagworm genome reveals a unique fibroin gene that provides high tensile strength.</title>
        <authorList>
            <person name="Kono N."/>
            <person name="Nakamura H."/>
            <person name="Ohtoshi R."/>
            <person name="Tomita M."/>
            <person name="Numata K."/>
            <person name="Arakawa K."/>
        </authorList>
    </citation>
    <scope>NUCLEOTIDE SEQUENCE [LARGE SCALE GENOMIC DNA]</scope>
</reference>
<sequence length="127" mass="13736">MCDVCYDVGWSTGAVLALHRSILNKMCKAEIASSSRTSNACGWTCKWRDCECDVRKGLETVDAHRGVATAGGVSFTNSSFRIVVRRAVRRHRLGRDESVLLISVPSVLRGGGRSPTARPLGPLTCLS</sequence>
<dbReference type="EMBL" id="BGZK01000255">
    <property type="protein sequence ID" value="GBP32167.1"/>
    <property type="molecule type" value="Genomic_DNA"/>
</dbReference>
<evidence type="ECO:0000313" key="2">
    <source>
        <dbReference type="Proteomes" id="UP000299102"/>
    </source>
</evidence>
<comment type="caution">
    <text evidence="1">The sequence shown here is derived from an EMBL/GenBank/DDBJ whole genome shotgun (WGS) entry which is preliminary data.</text>
</comment>
<accession>A0A4C1V1K7</accession>
<keyword evidence="2" id="KW-1185">Reference proteome</keyword>
<dbReference type="AlphaFoldDB" id="A0A4C1V1K7"/>
<organism evidence="1 2">
    <name type="scientific">Eumeta variegata</name>
    <name type="common">Bagworm moth</name>
    <name type="synonym">Eumeta japonica</name>
    <dbReference type="NCBI Taxonomy" id="151549"/>
    <lineage>
        <taxon>Eukaryota</taxon>
        <taxon>Metazoa</taxon>
        <taxon>Ecdysozoa</taxon>
        <taxon>Arthropoda</taxon>
        <taxon>Hexapoda</taxon>
        <taxon>Insecta</taxon>
        <taxon>Pterygota</taxon>
        <taxon>Neoptera</taxon>
        <taxon>Endopterygota</taxon>
        <taxon>Lepidoptera</taxon>
        <taxon>Glossata</taxon>
        <taxon>Ditrysia</taxon>
        <taxon>Tineoidea</taxon>
        <taxon>Psychidae</taxon>
        <taxon>Oiketicinae</taxon>
        <taxon>Eumeta</taxon>
    </lineage>
</organism>
<name>A0A4C1V1K7_EUMVA</name>
<evidence type="ECO:0000313" key="1">
    <source>
        <dbReference type="EMBL" id="GBP32167.1"/>
    </source>
</evidence>
<protein>
    <submittedName>
        <fullName evidence="1">Uncharacterized protein</fullName>
    </submittedName>
</protein>
<proteinExistence type="predicted"/>
<gene>
    <name evidence="1" type="ORF">EVAR_80935_1</name>
</gene>
<dbReference type="Proteomes" id="UP000299102">
    <property type="component" value="Unassembled WGS sequence"/>
</dbReference>